<dbReference type="Gene3D" id="1.50.10.10">
    <property type="match status" value="1"/>
</dbReference>
<reference evidence="2 3" key="1">
    <citation type="submission" date="2022-05" db="EMBL/GenBank/DDBJ databases">
        <title>Genome Sequencing of Bee-Associated Microbes.</title>
        <authorList>
            <person name="Dunlap C."/>
        </authorList>
    </citation>
    <scope>NUCLEOTIDE SEQUENCE [LARGE SCALE GENOMIC DNA]</scope>
    <source>
        <strain evidence="2 3">NRRL B-14421</strain>
    </source>
</reference>
<dbReference type="InterPro" id="IPR052043">
    <property type="entry name" value="PolySaccharide_Degr_Enz"/>
</dbReference>
<dbReference type="PANTHER" id="PTHR33886:SF8">
    <property type="entry name" value="UNSATURATED RHAMNOGALACTURONAN HYDROLASE (EUROFUNG)"/>
    <property type="match status" value="1"/>
</dbReference>
<accession>A0ABT4G8G6</accession>
<dbReference type="RefSeq" id="WP_268614030.1">
    <property type="nucleotide sequence ID" value="NZ_JAMDMX010000014.1"/>
</dbReference>
<keyword evidence="1 2" id="KW-0378">Hydrolase</keyword>
<dbReference type="GO" id="GO:0016787">
    <property type="term" value="F:hydrolase activity"/>
    <property type="evidence" value="ECO:0007669"/>
    <property type="project" value="UniProtKB-KW"/>
</dbReference>
<dbReference type="PANTHER" id="PTHR33886">
    <property type="entry name" value="UNSATURATED RHAMNOGALACTURONAN HYDROLASE (EUROFUNG)"/>
    <property type="match status" value="1"/>
</dbReference>
<organism evidence="2 3">
    <name type="scientific">Paenibacillus alginolyticus</name>
    <dbReference type="NCBI Taxonomy" id="59839"/>
    <lineage>
        <taxon>Bacteria</taxon>
        <taxon>Bacillati</taxon>
        <taxon>Bacillota</taxon>
        <taxon>Bacilli</taxon>
        <taxon>Bacillales</taxon>
        <taxon>Paenibacillaceae</taxon>
        <taxon>Paenibacillus</taxon>
    </lineage>
</organism>
<name>A0ABT4G8G6_9BACL</name>
<dbReference type="EMBL" id="JAMDMX010000014">
    <property type="protein sequence ID" value="MCY9692476.1"/>
    <property type="molecule type" value="Genomic_DNA"/>
</dbReference>
<dbReference type="InterPro" id="IPR008928">
    <property type="entry name" value="6-hairpin_glycosidase_sf"/>
</dbReference>
<dbReference type="Pfam" id="PF07470">
    <property type="entry name" value="Glyco_hydro_88"/>
    <property type="match status" value="1"/>
</dbReference>
<dbReference type="Proteomes" id="UP001527099">
    <property type="component" value="Unassembled WGS sequence"/>
</dbReference>
<evidence type="ECO:0000313" key="2">
    <source>
        <dbReference type="EMBL" id="MCY9692476.1"/>
    </source>
</evidence>
<evidence type="ECO:0000256" key="1">
    <source>
        <dbReference type="ARBA" id="ARBA00022801"/>
    </source>
</evidence>
<evidence type="ECO:0000313" key="3">
    <source>
        <dbReference type="Proteomes" id="UP001527099"/>
    </source>
</evidence>
<dbReference type="SUPFAM" id="SSF48208">
    <property type="entry name" value="Six-hairpin glycosidases"/>
    <property type="match status" value="1"/>
</dbReference>
<protein>
    <submittedName>
        <fullName evidence="2">Glycoside hydrolase family 88 protein</fullName>
    </submittedName>
</protein>
<comment type="caution">
    <text evidence="2">The sequence shown here is derived from an EMBL/GenBank/DDBJ whole genome shotgun (WGS) entry which is preliminary data.</text>
</comment>
<gene>
    <name evidence="2" type="ORF">M5X19_06050</name>
</gene>
<dbReference type="InterPro" id="IPR010905">
    <property type="entry name" value="Glyco_hydro_88"/>
</dbReference>
<keyword evidence="3" id="KW-1185">Reference proteome</keyword>
<sequence length="727" mass="82448">MLPYFDEQDSIVKKAAGRTQDILATVAGRFIGAHPKQPPVYRTYNKQGFRRDTDYRYEIDLAQKLKDLKEGQFVYVWGKLWSEQEADVPFSVSCFSPVRVFVSGELKFQSNLNDDVFPDRKTGFRTKLCKGWNHFVLEFVKTGTGCGGRFGTGSVKGFPLHFLAPAPVRDGQEGWIYSEPQDAAWSILPGDGMSESAADCRWFPERDWSEDQASQGCFARVCGSSNPGQQAFAWSKLEFSGVEPQNVVLKGTHDGPFTAYLNGEPVHREGKDKGAFEIPLRPSFGSQDLVIRSTCFGTQWGISFEPLSQNDVIRWTKPYPVEGLREPWLYLGPFADGAAPEAGNITRLDSLFGRSGEAVFWRADQPDAWVRPYLENAMFGKWNYPLGVTLYGILEAGKVLGNSHYIDYVADFIESSTALDAYSLWDQEQYGAPGMNHQLTLIDSLDDCGSFGATMLQTHKQRELKGAKGAADRIAYYIAHVQDRLPDGALYRVRGTTDFMKNTMWCDDLYMSTPFLCRYYEMTGDHAYLDDAARQFLLYKQRLFMPEQQIMHHVYDYKFNRPNGVPWGRGNGWVLFSLTELLAVMPENHELRDEVLSFFRELCEGYLRLQDSEGLWHQVLTDPESYAEASCTSMFVYAFARGVRFGWLAKPQPYVQAVLHGWDGLARACIDKHGNVYGVCRGSGYSYNKLYYKDELSWQLNDTHGIGIVLLAGIETIKLRRYLSQSI</sequence>
<proteinExistence type="predicted"/>
<dbReference type="InterPro" id="IPR012341">
    <property type="entry name" value="6hp_glycosidase-like_sf"/>
</dbReference>